<accession>A0AA38YME7</accession>
<dbReference type="CDD" id="cd03784">
    <property type="entry name" value="GT1_Gtf-like"/>
    <property type="match status" value="1"/>
</dbReference>
<dbReference type="SUPFAM" id="SSF53756">
    <property type="entry name" value="UDP-Glycosyltransferase/glycogen phosphorylase"/>
    <property type="match status" value="1"/>
</dbReference>
<dbReference type="InterPro" id="IPR002213">
    <property type="entry name" value="UDP_glucos_trans"/>
</dbReference>
<evidence type="ECO:0000256" key="1">
    <source>
        <dbReference type="ARBA" id="ARBA00009995"/>
    </source>
</evidence>
<comment type="caution">
    <text evidence="6">The sequence shown here is derived from an EMBL/GenBank/DDBJ whole genome shotgun (WGS) entry which is preliminary data.</text>
</comment>
<proteinExistence type="inferred from homology"/>
<sequence length="329" mass="37210">MANHQNHEKNGVKETQVVSSQPTPITLSSHLSSYNVSVHYVGSITHTHQAKLRVLRGSLPFMTIMGIVIQDVAFIRNVESYTFHSEVAAKLVLKEAKILEDVPSLDGCFMLEFLNFIASQHQFKKLNSRNIYNTWKPMKGCYVDLLDSQEIYGGNNKHQSNLGHKCLEWLDKQAPVSILLVSFGTTTRAELPKGYEKRVVGKRMWLVWKQWDWEWLRDWAPQLEILGHVSTGGFMSHCGCNSCMEGITMGVPTAAWPMHLDQPQNKWEHQEPLVTSSTIEKALRRLMTLKEGNDIKKSIVELGGAIQGSMDDGGASRMELDSFIARITR</sequence>
<comment type="similarity">
    <text evidence="1 3">Belongs to the UDP-glycosyltransferase family.</text>
</comment>
<evidence type="ECO:0000256" key="2">
    <source>
        <dbReference type="ARBA" id="ARBA00022679"/>
    </source>
</evidence>
<dbReference type="InterPro" id="IPR058980">
    <property type="entry name" value="Glyco_transf_N"/>
</dbReference>
<feature type="domain" description="Glycosyltransferase N-terminal" evidence="5">
    <location>
        <begin position="64"/>
        <end position="155"/>
    </location>
</feature>
<evidence type="ECO:0000256" key="4">
    <source>
        <dbReference type="SAM" id="MobiDB-lite"/>
    </source>
</evidence>
<organism evidence="6 7">
    <name type="scientific">Vitis rotundifolia</name>
    <name type="common">Muscadine grape</name>
    <dbReference type="NCBI Taxonomy" id="103349"/>
    <lineage>
        <taxon>Eukaryota</taxon>
        <taxon>Viridiplantae</taxon>
        <taxon>Streptophyta</taxon>
        <taxon>Embryophyta</taxon>
        <taxon>Tracheophyta</taxon>
        <taxon>Spermatophyta</taxon>
        <taxon>Magnoliopsida</taxon>
        <taxon>eudicotyledons</taxon>
        <taxon>Gunneridae</taxon>
        <taxon>Pentapetalae</taxon>
        <taxon>rosids</taxon>
        <taxon>Vitales</taxon>
        <taxon>Vitaceae</taxon>
        <taxon>Viteae</taxon>
        <taxon>Vitis</taxon>
    </lineage>
</organism>
<dbReference type="EMBL" id="JARBHA010000019">
    <property type="protein sequence ID" value="KAJ9673156.1"/>
    <property type="molecule type" value="Genomic_DNA"/>
</dbReference>
<keyword evidence="7" id="KW-1185">Reference proteome</keyword>
<protein>
    <recommendedName>
        <fullName evidence="5">Glycosyltransferase N-terminal domain-containing protein</fullName>
    </recommendedName>
</protein>
<reference evidence="6 7" key="1">
    <citation type="journal article" date="2023" name="BMC Biotechnol.">
        <title>Vitis rotundifolia cv Carlos genome sequencing.</title>
        <authorList>
            <person name="Huff M."/>
            <person name="Hulse-Kemp A."/>
            <person name="Scheffler B."/>
            <person name="Youngblood R."/>
            <person name="Simpson S."/>
            <person name="Babiker E."/>
            <person name="Staton M."/>
        </authorList>
    </citation>
    <scope>NUCLEOTIDE SEQUENCE [LARGE SCALE GENOMIC DNA]</scope>
    <source>
        <tissue evidence="6">Leaf</tissue>
    </source>
</reference>
<keyword evidence="3" id="KW-0328">Glycosyltransferase</keyword>
<evidence type="ECO:0000259" key="5">
    <source>
        <dbReference type="Pfam" id="PF26168"/>
    </source>
</evidence>
<dbReference type="GO" id="GO:1901137">
    <property type="term" value="P:carbohydrate derivative biosynthetic process"/>
    <property type="evidence" value="ECO:0007669"/>
    <property type="project" value="UniProtKB-ARBA"/>
</dbReference>
<dbReference type="PANTHER" id="PTHR48044:SF22">
    <property type="entry name" value="GLYCOSYLTRANSFERASE"/>
    <property type="match status" value="1"/>
</dbReference>
<dbReference type="Pfam" id="PF26168">
    <property type="entry name" value="Glyco_transf_N"/>
    <property type="match status" value="1"/>
</dbReference>
<dbReference type="GO" id="GO:0008194">
    <property type="term" value="F:UDP-glycosyltransferase activity"/>
    <property type="evidence" value="ECO:0007669"/>
    <property type="project" value="InterPro"/>
</dbReference>
<evidence type="ECO:0000256" key="3">
    <source>
        <dbReference type="RuleBase" id="RU003718"/>
    </source>
</evidence>
<evidence type="ECO:0000313" key="7">
    <source>
        <dbReference type="Proteomes" id="UP001168098"/>
    </source>
</evidence>
<dbReference type="Proteomes" id="UP001168098">
    <property type="component" value="Unassembled WGS sequence"/>
</dbReference>
<keyword evidence="2 3" id="KW-0808">Transferase</keyword>
<dbReference type="PROSITE" id="PS00375">
    <property type="entry name" value="UDPGT"/>
    <property type="match status" value="1"/>
</dbReference>
<feature type="compositionally biased region" description="Basic and acidic residues" evidence="4">
    <location>
        <begin position="1"/>
        <end position="12"/>
    </location>
</feature>
<dbReference type="InterPro" id="IPR035595">
    <property type="entry name" value="UDP_glycos_trans_CS"/>
</dbReference>
<evidence type="ECO:0000313" key="6">
    <source>
        <dbReference type="EMBL" id="KAJ9673156.1"/>
    </source>
</evidence>
<gene>
    <name evidence="6" type="ORF">PVL29_026435</name>
</gene>
<dbReference type="AlphaFoldDB" id="A0AA38YME7"/>
<dbReference type="PANTHER" id="PTHR48044">
    <property type="entry name" value="GLYCOSYLTRANSFERASE"/>
    <property type="match status" value="1"/>
</dbReference>
<dbReference type="Gene3D" id="3.40.50.2000">
    <property type="entry name" value="Glycogen Phosphorylase B"/>
    <property type="match status" value="3"/>
</dbReference>
<dbReference type="Pfam" id="PF00201">
    <property type="entry name" value="UDPGT"/>
    <property type="match status" value="1"/>
</dbReference>
<feature type="region of interest" description="Disordered" evidence="4">
    <location>
        <begin position="1"/>
        <end position="20"/>
    </location>
</feature>
<name>A0AA38YME7_VITRO</name>